<protein>
    <submittedName>
        <fullName evidence="2">Uncharacterized protein</fullName>
    </submittedName>
</protein>
<evidence type="ECO:0000256" key="1">
    <source>
        <dbReference type="SAM" id="MobiDB-lite"/>
    </source>
</evidence>
<feature type="region of interest" description="Disordered" evidence="1">
    <location>
        <begin position="78"/>
        <end position="99"/>
    </location>
</feature>
<evidence type="ECO:0000313" key="3">
    <source>
        <dbReference type="Proteomes" id="UP000077363"/>
    </source>
</evidence>
<reference evidence="2 3" key="1">
    <citation type="submission" date="2015-01" db="EMBL/GenBank/DDBJ databases">
        <title>Deinococcus puniceus/DY1/ whole genome sequencing.</title>
        <authorList>
            <person name="Kim M.K."/>
            <person name="Srinivasan S."/>
            <person name="Lee J.-J."/>
        </authorList>
    </citation>
    <scope>NUCLEOTIDE SEQUENCE [LARGE SCALE GENOMIC DNA]</scope>
    <source>
        <strain evidence="2 3">DY1</strain>
    </source>
</reference>
<name>A0A172TAP8_9DEIO</name>
<dbReference type="Proteomes" id="UP000077363">
    <property type="component" value="Chromosome"/>
</dbReference>
<dbReference type="PATRIC" id="fig|1182568.3.peg.2010"/>
<keyword evidence="3" id="KW-1185">Reference proteome</keyword>
<evidence type="ECO:0000313" key="2">
    <source>
        <dbReference type="EMBL" id="ANE43997.1"/>
    </source>
</evidence>
<feature type="region of interest" description="Disordered" evidence="1">
    <location>
        <begin position="594"/>
        <end position="627"/>
    </location>
</feature>
<dbReference type="AlphaFoldDB" id="A0A172TAP8"/>
<organism evidence="2 3">
    <name type="scientific">Deinococcus puniceus</name>
    <dbReference type="NCBI Taxonomy" id="1182568"/>
    <lineage>
        <taxon>Bacteria</taxon>
        <taxon>Thermotogati</taxon>
        <taxon>Deinococcota</taxon>
        <taxon>Deinococci</taxon>
        <taxon>Deinococcales</taxon>
        <taxon>Deinococcaceae</taxon>
        <taxon>Deinococcus</taxon>
    </lineage>
</organism>
<accession>A0A172TAP8</accession>
<dbReference type="STRING" id="1182568.SU48_09650"/>
<gene>
    <name evidence="2" type="ORF">SU48_09650</name>
</gene>
<sequence length="627" mass="68528">MTLCPYTRGVTYWAELVELYEYKVADALDGRVPRGGKRSLTELRDELLGAPLEPMLLRRMMECDRNYRNMFKSAHASPVSSRPAANAVPEWSAPARADSPESQSWEELQRMAWHVHLKTSILELAQVWGRQPDRTALRVMYTVQENAEREGRSIRTRLPVPAVGDPLVSLHDAEVVARVASGFADLLLTEEGRLRVKTALSAVHEEPFARHPDEDVMEARLAAAERERVAPEARAALVAALRAQYPQARDPRERPAIREAARHLQRTLDDLLAGAPTNTMSGTPSHSILYAQKPQSALPTPDDGTDELVIYLAGGQAAHWRGMDLRWQPIGSNWQLQFGPHVVLLRTDLPPAERSVVIGPARAQIRAFVSGAYVLLRVDGRPDEEIGRLASKARAIALLLNAEEDYANLRLARAAAQLIRNGTVDTAALGAASADKYASAPPETLIAFARKGIDALMARLQRSTPSSVATSIHAAAERLELDADRATGLHEVLHIATFTPEPLPYPVAHTAVNLADTGAFRSILLGQDPVTLRTGERALTLRLDYKGELAAVLPGHPAATLHDLLVVRVPGLSLLLVRQGTWLAAAALYDTPPPSTPEGHTLPGTLEHKSSTHSLSHTMHAPYDTKN</sequence>
<dbReference type="EMBL" id="CP011387">
    <property type="protein sequence ID" value="ANE43997.1"/>
    <property type="molecule type" value="Genomic_DNA"/>
</dbReference>
<dbReference type="KEGG" id="dpu:SU48_09650"/>
<proteinExistence type="predicted"/>